<feature type="compositionally biased region" description="Polar residues" evidence="5">
    <location>
        <begin position="29"/>
        <end position="41"/>
    </location>
</feature>
<dbReference type="Gene3D" id="3.40.50.12190">
    <property type="match status" value="1"/>
</dbReference>
<dbReference type="InterPro" id="IPR038599">
    <property type="entry name" value="LAP1C-like_C_sf"/>
</dbReference>
<evidence type="ECO:0000256" key="3">
    <source>
        <dbReference type="ARBA" id="ARBA00022989"/>
    </source>
</evidence>
<dbReference type="PANTHER" id="PTHR18843">
    <property type="entry name" value="TORSIN-1A-INTERACTING PROTEIN"/>
    <property type="match status" value="1"/>
</dbReference>
<feature type="transmembrane region" description="Helical" evidence="6">
    <location>
        <begin position="92"/>
        <end position="113"/>
    </location>
</feature>
<comment type="caution">
    <text evidence="7">The sequence shown here is derived from an EMBL/GenBank/DDBJ whole genome shotgun (WGS) entry which is preliminary data.</text>
</comment>
<organism evidence="7 8">
    <name type="scientific">Aromia moschata</name>
    <dbReference type="NCBI Taxonomy" id="1265417"/>
    <lineage>
        <taxon>Eukaryota</taxon>
        <taxon>Metazoa</taxon>
        <taxon>Ecdysozoa</taxon>
        <taxon>Arthropoda</taxon>
        <taxon>Hexapoda</taxon>
        <taxon>Insecta</taxon>
        <taxon>Pterygota</taxon>
        <taxon>Neoptera</taxon>
        <taxon>Endopterygota</taxon>
        <taxon>Coleoptera</taxon>
        <taxon>Polyphaga</taxon>
        <taxon>Cucujiformia</taxon>
        <taxon>Chrysomeloidea</taxon>
        <taxon>Cerambycidae</taxon>
        <taxon>Cerambycinae</taxon>
        <taxon>Callichromatini</taxon>
        <taxon>Aromia</taxon>
    </lineage>
</organism>
<protein>
    <submittedName>
        <fullName evidence="7">Uncharacterized protein</fullName>
    </submittedName>
</protein>
<keyword evidence="8" id="KW-1185">Reference proteome</keyword>
<gene>
    <name evidence="7" type="ORF">NQ318_015990</name>
</gene>
<evidence type="ECO:0000256" key="1">
    <source>
        <dbReference type="ARBA" id="ARBA00004370"/>
    </source>
</evidence>
<sequence length="309" mass="34652">MVKKPSPEASSTPKIVGISCRRRVGESNDLPQSPINRNILNESGDYIPESASHGTLPDEILDETPDDFLNSDSDKAKETSECLENTNVCNCLSPFMAIVLIIVAVFLCLLYSYEGKNTVKVSPTAALGKLSEQFPTQVEDFWLSLGLNIDEILKFNQPKTFLFLYSEESEKTTNRIINEVSKIAVCSLTNCSAAPVIFEGNDLNSLEILDDYGKIISDVKRKLEESGVMVIKNLEIVSGKSAPAFHSFCDEYNPLVNKALLIFTMKIKDNNSDIKFVEKYLRNQWRDVKDDHFYALFTRISSNILPIRS</sequence>
<evidence type="ECO:0000256" key="6">
    <source>
        <dbReference type="SAM" id="Phobius"/>
    </source>
</evidence>
<dbReference type="Proteomes" id="UP001162162">
    <property type="component" value="Unassembled WGS sequence"/>
</dbReference>
<dbReference type="GO" id="GO:0001671">
    <property type="term" value="F:ATPase activator activity"/>
    <property type="evidence" value="ECO:0007669"/>
    <property type="project" value="InterPro"/>
</dbReference>
<evidence type="ECO:0000313" key="8">
    <source>
        <dbReference type="Proteomes" id="UP001162162"/>
    </source>
</evidence>
<keyword evidence="4 6" id="KW-0472">Membrane</keyword>
<dbReference type="AlphaFoldDB" id="A0AAV8X277"/>
<evidence type="ECO:0000256" key="4">
    <source>
        <dbReference type="ARBA" id="ARBA00023136"/>
    </source>
</evidence>
<dbReference type="EMBL" id="JAPWTK010001406">
    <property type="protein sequence ID" value="KAJ8932640.1"/>
    <property type="molecule type" value="Genomic_DNA"/>
</dbReference>
<accession>A0AAV8X277</accession>
<dbReference type="InterPro" id="IPR008662">
    <property type="entry name" value="TOIP1/2"/>
</dbReference>
<evidence type="ECO:0000313" key="7">
    <source>
        <dbReference type="EMBL" id="KAJ8932640.1"/>
    </source>
</evidence>
<keyword evidence="2 6" id="KW-0812">Transmembrane</keyword>
<dbReference type="PANTHER" id="PTHR18843:SF7">
    <property type="entry name" value="LAMINA-ASSOCIATED POLYPEPTIDE 1B ISOFORM 1-RELATED"/>
    <property type="match status" value="1"/>
</dbReference>
<comment type="subcellular location">
    <subcellularLocation>
        <location evidence="1">Membrane</location>
    </subcellularLocation>
</comment>
<feature type="region of interest" description="Disordered" evidence="5">
    <location>
        <begin position="22"/>
        <end position="73"/>
    </location>
</feature>
<keyword evidence="3 6" id="KW-1133">Transmembrane helix</keyword>
<name>A0AAV8X277_9CUCU</name>
<evidence type="ECO:0000256" key="2">
    <source>
        <dbReference type="ARBA" id="ARBA00022692"/>
    </source>
</evidence>
<evidence type="ECO:0000256" key="5">
    <source>
        <dbReference type="SAM" id="MobiDB-lite"/>
    </source>
</evidence>
<dbReference type="GO" id="GO:0016020">
    <property type="term" value="C:membrane"/>
    <property type="evidence" value="ECO:0007669"/>
    <property type="project" value="UniProtKB-SubCell"/>
</dbReference>
<proteinExistence type="predicted"/>
<reference evidence="7" key="1">
    <citation type="journal article" date="2023" name="Insect Mol. Biol.">
        <title>Genome sequencing provides insights into the evolution of gene families encoding plant cell wall-degrading enzymes in longhorned beetles.</title>
        <authorList>
            <person name="Shin N.R."/>
            <person name="Okamura Y."/>
            <person name="Kirsch R."/>
            <person name="Pauchet Y."/>
        </authorList>
    </citation>
    <scope>NUCLEOTIDE SEQUENCE</scope>
    <source>
        <strain evidence="7">AMC_N1</strain>
    </source>
</reference>
<dbReference type="GO" id="GO:0061024">
    <property type="term" value="P:membrane organization"/>
    <property type="evidence" value="ECO:0007669"/>
    <property type="project" value="TreeGrafter"/>
</dbReference>